<dbReference type="AlphaFoldDB" id="A0A2A3MN55"/>
<keyword evidence="2" id="KW-1185">Reference proteome</keyword>
<organism evidence="1 2">
    <name type="scientific">Pseudomonas abyssi</name>
    <dbReference type="NCBI Taxonomy" id="170540"/>
    <lineage>
        <taxon>Bacteria</taxon>
        <taxon>Pseudomonadati</taxon>
        <taxon>Pseudomonadota</taxon>
        <taxon>Gammaproteobacteria</taxon>
        <taxon>Pseudomonadales</taxon>
        <taxon>Pseudomonadaceae</taxon>
        <taxon>Pseudomonas</taxon>
    </lineage>
</organism>
<dbReference type="EMBL" id="NTMR01000002">
    <property type="protein sequence ID" value="PBK06221.1"/>
    <property type="molecule type" value="Genomic_DNA"/>
</dbReference>
<evidence type="ECO:0000313" key="1">
    <source>
        <dbReference type="EMBL" id="PBK06221.1"/>
    </source>
</evidence>
<gene>
    <name evidence="1" type="ORF">CNQ84_02275</name>
</gene>
<accession>A0A2A3MN55</accession>
<dbReference type="Pfam" id="PF07030">
    <property type="entry name" value="Phage_Mu_Gp36"/>
    <property type="match status" value="1"/>
</dbReference>
<comment type="caution">
    <text evidence="1">The sequence shown here is derived from an EMBL/GenBank/DDBJ whole genome shotgun (WGS) entry which is preliminary data.</text>
</comment>
<dbReference type="InterPro" id="IPR009752">
    <property type="entry name" value="Phage_Mu_GpJ"/>
</dbReference>
<reference evidence="1 2" key="1">
    <citation type="submission" date="2017-09" db="EMBL/GenBank/DDBJ databases">
        <title>Pseudomonas abyssi sp. nov. isolated from Abyssopelagic Water.</title>
        <authorList>
            <person name="Wei Y."/>
        </authorList>
    </citation>
    <scope>NUCLEOTIDE SEQUENCE [LARGE SCALE GENOMIC DNA]</scope>
    <source>
        <strain evidence="1 2">MT5</strain>
    </source>
</reference>
<sequence>MSYITHAQLAERPGAKELAEAATPAHLRATPPELMEAALTGADRSSWTADENARADEALARIDDAVKDAAAVIDGFLAKRGYLPLDPVPDMVTVWCRAITRYNLHQHRVSNEGTDPIVRDYRDAMKLLQLTADGKFSLGVYDPVQASPSAIDVRFDASPSVFSRKELKAFR</sequence>
<dbReference type="Proteomes" id="UP000242313">
    <property type="component" value="Unassembled WGS sequence"/>
</dbReference>
<proteinExistence type="predicted"/>
<protein>
    <recommendedName>
        <fullName evidence="3">DUF1320 domain-containing protein</fullName>
    </recommendedName>
</protein>
<name>A0A2A3MN55_9PSED</name>
<evidence type="ECO:0008006" key="3">
    <source>
        <dbReference type="Google" id="ProtNLM"/>
    </source>
</evidence>
<dbReference type="RefSeq" id="WP_096003285.1">
    <property type="nucleotide sequence ID" value="NZ_NTMR01000002.1"/>
</dbReference>
<evidence type="ECO:0000313" key="2">
    <source>
        <dbReference type="Proteomes" id="UP000242313"/>
    </source>
</evidence>